<comment type="caution">
    <text evidence="1">The sequence shown here is derived from an EMBL/GenBank/DDBJ whole genome shotgun (WGS) entry which is preliminary data.</text>
</comment>
<dbReference type="RefSeq" id="WP_190960431.1">
    <property type="nucleotide sequence ID" value="NZ_JACJTU010000153.1"/>
</dbReference>
<name>A0ABR8KK65_9NOSO</name>
<gene>
    <name evidence="1" type="ORF">H6H03_40160</name>
</gene>
<evidence type="ECO:0000313" key="1">
    <source>
        <dbReference type="EMBL" id="MBD2739967.1"/>
    </source>
</evidence>
<accession>A0ABR8KK65</accession>
<dbReference type="EMBL" id="JACJTU010000153">
    <property type="protein sequence ID" value="MBD2739967.1"/>
    <property type="molecule type" value="Genomic_DNA"/>
</dbReference>
<protein>
    <submittedName>
        <fullName evidence="1">Uncharacterized protein</fullName>
    </submittedName>
</protein>
<evidence type="ECO:0000313" key="2">
    <source>
        <dbReference type="Proteomes" id="UP000637383"/>
    </source>
</evidence>
<dbReference type="Proteomes" id="UP000637383">
    <property type="component" value="Unassembled WGS sequence"/>
</dbReference>
<sequence length="328" mass="37167">MFDERHLQLTSAYAHSSEYFTHNVIYPLAKYIDEYIKQKVEASINKRLYWETGKQTYAMSRDGNGGWKWEKYDPKSNEFVTTSASEQQQAASTFTDSIFEGVTGTTANESVAQNPTSSGNEQLREYLAIVEQNIIAETEQANFLDNQTVVTHRKPDGKIGFSVIDEKTNKVVADENFILELQADINKYLAECLSTWRINQSAIKQDLGAKPLKIDKHLAEILTKAFSSQTPQIEANNNQLNSQLSQDISPAPAHIDTQHWQELVGKSAIAPGIAEMNFKSLHVDPIEQEHQAWEHLLYSDNIKRLNTGQLSNPDFSQVKKKYSHNLND</sequence>
<organism evidence="1 2">
    <name type="scientific">Nostoc paludosum FACHB-159</name>
    <dbReference type="NCBI Taxonomy" id="2692908"/>
    <lineage>
        <taxon>Bacteria</taxon>
        <taxon>Bacillati</taxon>
        <taxon>Cyanobacteriota</taxon>
        <taxon>Cyanophyceae</taxon>
        <taxon>Nostocales</taxon>
        <taxon>Nostocaceae</taxon>
        <taxon>Nostoc</taxon>
    </lineage>
</organism>
<keyword evidence="2" id="KW-1185">Reference proteome</keyword>
<proteinExistence type="predicted"/>
<reference evidence="1 2" key="1">
    <citation type="journal article" date="2020" name="ISME J.">
        <title>Comparative genomics reveals insights into cyanobacterial evolution and habitat adaptation.</title>
        <authorList>
            <person name="Chen M.Y."/>
            <person name="Teng W.K."/>
            <person name="Zhao L."/>
            <person name="Hu C.X."/>
            <person name="Zhou Y.K."/>
            <person name="Han B.P."/>
            <person name="Song L.R."/>
            <person name="Shu W.S."/>
        </authorList>
    </citation>
    <scope>NUCLEOTIDE SEQUENCE [LARGE SCALE GENOMIC DNA]</scope>
    <source>
        <strain evidence="1 2">FACHB-159</strain>
    </source>
</reference>